<sequence length="177" mass="20038">MVCRVCYCVWPVHSTPQPTVSPQIVPRLWRVQNRASQSHPLLTSALRICTVSHRRDLEYKIGVSAHPSVHKTFRRKVRPIRYCRSSSARSLRLELGVSGLSATPTLLPLPPLAKSPATDSHRAAIQVGNLALAEKNKGQAYWLQQRLTVNAPRSFARRSCARCFIFWLRLMPSYIGR</sequence>
<evidence type="ECO:0000313" key="1">
    <source>
        <dbReference type="EMBL" id="KEQ93020.1"/>
    </source>
</evidence>
<gene>
    <name evidence="1" type="ORF">AUEXF2481DRAFT_345776</name>
</gene>
<reference evidence="1 2" key="1">
    <citation type="journal article" date="2014" name="BMC Genomics">
        <title>Genome sequencing of four Aureobasidium pullulans varieties: biotechnological potential, stress tolerance, and description of new species.</title>
        <authorList>
            <person name="Gostin Ar C."/>
            <person name="Ohm R.A."/>
            <person name="Kogej T."/>
            <person name="Sonjak S."/>
            <person name="Turk M."/>
            <person name="Zajc J."/>
            <person name="Zalar P."/>
            <person name="Grube M."/>
            <person name="Sun H."/>
            <person name="Han J."/>
            <person name="Sharma A."/>
            <person name="Chiniquy J."/>
            <person name="Ngan C.Y."/>
            <person name="Lipzen A."/>
            <person name="Barry K."/>
            <person name="Grigoriev I.V."/>
            <person name="Gunde-Cimerman N."/>
        </authorList>
    </citation>
    <scope>NUCLEOTIDE SEQUENCE [LARGE SCALE GENOMIC DNA]</scope>
    <source>
        <strain evidence="1 2">EXF-2481</strain>
    </source>
</reference>
<dbReference type="Proteomes" id="UP000030641">
    <property type="component" value="Unassembled WGS sequence"/>
</dbReference>
<dbReference type="InParanoid" id="A0A074Y5M0"/>
<dbReference type="HOGENOM" id="CLU_1517587_0_0_1"/>
<dbReference type="EMBL" id="KL584767">
    <property type="protein sequence ID" value="KEQ93020.1"/>
    <property type="molecule type" value="Genomic_DNA"/>
</dbReference>
<protein>
    <submittedName>
        <fullName evidence="1">Uncharacterized protein</fullName>
    </submittedName>
</protein>
<keyword evidence="2" id="KW-1185">Reference proteome</keyword>
<name>A0A074Y5M0_AURSE</name>
<evidence type="ECO:0000313" key="2">
    <source>
        <dbReference type="Proteomes" id="UP000030641"/>
    </source>
</evidence>
<accession>A0A074Y5M0</accession>
<organism evidence="1 2">
    <name type="scientific">Aureobasidium subglaciale (strain EXF-2481)</name>
    <name type="common">Aureobasidium pullulans var. subglaciale</name>
    <dbReference type="NCBI Taxonomy" id="1043005"/>
    <lineage>
        <taxon>Eukaryota</taxon>
        <taxon>Fungi</taxon>
        <taxon>Dikarya</taxon>
        <taxon>Ascomycota</taxon>
        <taxon>Pezizomycotina</taxon>
        <taxon>Dothideomycetes</taxon>
        <taxon>Dothideomycetidae</taxon>
        <taxon>Dothideales</taxon>
        <taxon>Saccotheciaceae</taxon>
        <taxon>Aureobasidium</taxon>
    </lineage>
</organism>
<dbReference type="GeneID" id="25365115"/>
<proteinExistence type="predicted"/>
<dbReference type="RefSeq" id="XP_013341668.1">
    <property type="nucleotide sequence ID" value="XM_013486214.1"/>
</dbReference>
<dbReference type="AlphaFoldDB" id="A0A074Y5M0"/>